<dbReference type="Proteomes" id="UP000267096">
    <property type="component" value="Unassembled WGS sequence"/>
</dbReference>
<sequence>MLTAKVTIVQEYLADPLHLFDDPVNVKPNVAYDVWCRLNSDPKSQYDGVSPILEIHSIEAPSESQIVLPWERRRESNPINQASSLNETSQKQQFTMQSYGLRTETREQSRESQNVRTFTVTIYTLGSKESTSSVNISASASQNSSFDHNATDSYTVSLSFKQWISEEEQRADHTSNLLSFLASIAHGDTRPPASQTSPEKILEVLRPVIRAQLDLTVSRDTQKSTIRNRECNVRKQQEIAAAEEKSPVNQRLQEQVPNKKIERVGSAKQLSEVQQETECTANTTLDLIAQLLCERLKMVQSHRKECRDGMKLYVAFANASFLSPYEGGWELFEKYY</sequence>
<reference evidence="3" key="1">
    <citation type="submission" date="2017-02" db="UniProtKB">
        <authorList>
            <consortium name="WormBaseParasite"/>
        </authorList>
    </citation>
    <scope>IDENTIFICATION</scope>
</reference>
<dbReference type="WBParaSite" id="ASIM_0000077901-mRNA-1">
    <property type="protein sequence ID" value="ASIM_0000077901-mRNA-1"/>
    <property type="gene ID" value="ASIM_0000077901"/>
</dbReference>
<evidence type="ECO:0000313" key="3">
    <source>
        <dbReference type="WBParaSite" id="ASIM_0000077901-mRNA-1"/>
    </source>
</evidence>
<organism evidence="3">
    <name type="scientific">Anisakis simplex</name>
    <name type="common">Herring worm</name>
    <dbReference type="NCBI Taxonomy" id="6269"/>
    <lineage>
        <taxon>Eukaryota</taxon>
        <taxon>Metazoa</taxon>
        <taxon>Ecdysozoa</taxon>
        <taxon>Nematoda</taxon>
        <taxon>Chromadorea</taxon>
        <taxon>Rhabditida</taxon>
        <taxon>Spirurina</taxon>
        <taxon>Ascaridomorpha</taxon>
        <taxon>Ascaridoidea</taxon>
        <taxon>Anisakidae</taxon>
        <taxon>Anisakis</taxon>
        <taxon>Anisakis simplex complex</taxon>
    </lineage>
</organism>
<accession>A0A0M3IZU6</accession>
<dbReference type="AlphaFoldDB" id="A0A0M3IZU6"/>
<dbReference type="EMBL" id="UYRR01000519">
    <property type="protein sequence ID" value="VDK17971.1"/>
    <property type="molecule type" value="Genomic_DNA"/>
</dbReference>
<evidence type="ECO:0000313" key="2">
    <source>
        <dbReference type="Proteomes" id="UP000267096"/>
    </source>
</evidence>
<evidence type="ECO:0000313" key="1">
    <source>
        <dbReference type="EMBL" id="VDK17971.1"/>
    </source>
</evidence>
<name>A0A0M3IZU6_ANISI</name>
<reference evidence="1 2" key="2">
    <citation type="submission" date="2018-11" db="EMBL/GenBank/DDBJ databases">
        <authorList>
            <consortium name="Pathogen Informatics"/>
        </authorList>
    </citation>
    <scope>NUCLEOTIDE SEQUENCE [LARGE SCALE GENOMIC DNA]</scope>
</reference>
<protein>
    <submittedName>
        <fullName evidence="3">DUF3074 domain-containing protein</fullName>
    </submittedName>
</protein>
<proteinExistence type="predicted"/>
<gene>
    <name evidence="1" type="ORF">ASIM_LOCUS679</name>
</gene>
<keyword evidence="2" id="KW-1185">Reference proteome</keyword>